<dbReference type="Proteomes" id="UP000053989">
    <property type="component" value="Unassembled WGS sequence"/>
</dbReference>
<name>A0A0C2ZH84_9AGAM</name>
<gene>
    <name evidence="1" type="ORF">SCLCIDRAFT_574448</name>
</gene>
<reference evidence="1 2" key="1">
    <citation type="submission" date="2014-04" db="EMBL/GenBank/DDBJ databases">
        <authorList>
            <consortium name="DOE Joint Genome Institute"/>
            <person name="Kuo A."/>
            <person name="Kohler A."/>
            <person name="Nagy L.G."/>
            <person name="Floudas D."/>
            <person name="Copeland A."/>
            <person name="Barry K.W."/>
            <person name="Cichocki N."/>
            <person name="Veneault-Fourrey C."/>
            <person name="LaButti K."/>
            <person name="Lindquist E.A."/>
            <person name="Lipzen A."/>
            <person name="Lundell T."/>
            <person name="Morin E."/>
            <person name="Murat C."/>
            <person name="Sun H."/>
            <person name="Tunlid A."/>
            <person name="Henrissat B."/>
            <person name="Grigoriev I.V."/>
            <person name="Hibbett D.S."/>
            <person name="Martin F."/>
            <person name="Nordberg H.P."/>
            <person name="Cantor M.N."/>
            <person name="Hua S.X."/>
        </authorList>
    </citation>
    <scope>NUCLEOTIDE SEQUENCE [LARGE SCALE GENOMIC DNA]</scope>
    <source>
        <strain evidence="1 2">Foug A</strain>
    </source>
</reference>
<evidence type="ECO:0000313" key="1">
    <source>
        <dbReference type="EMBL" id="KIM52157.1"/>
    </source>
</evidence>
<sequence length="118" mass="14092">MQPMQTFEFPHLCISTEHFVPEFFNAFGFQFISYSIIDRMTSFFQFRKWTSKRPPARLSFKDHRVHWTDRNRLFSPSSASKELLTFFVPHGHLMSRKAVRLIRCSTPCRLNVVSYPRT</sequence>
<evidence type="ECO:0000313" key="2">
    <source>
        <dbReference type="Proteomes" id="UP000053989"/>
    </source>
</evidence>
<reference evidence="2" key="2">
    <citation type="submission" date="2015-01" db="EMBL/GenBank/DDBJ databases">
        <title>Evolutionary Origins and Diversification of the Mycorrhizal Mutualists.</title>
        <authorList>
            <consortium name="DOE Joint Genome Institute"/>
            <consortium name="Mycorrhizal Genomics Consortium"/>
            <person name="Kohler A."/>
            <person name="Kuo A."/>
            <person name="Nagy L.G."/>
            <person name="Floudas D."/>
            <person name="Copeland A."/>
            <person name="Barry K.W."/>
            <person name="Cichocki N."/>
            <person name="Veneault-Fourrey C."/>
            <person name="LaButti K."/>
            <person name="Lindquist E.A."/>
            <person name="Lipzen A."/>
            <person name="Lundell T."/>
            <person name="Morin E."/>
            <person name="Murat C."/>
            <person name="Riley R."/>
            <person name="Ohm R."/>
            <person name="Sun H."/>
            <person name="Tunlid A."/>
            <person name="Henrissat B."/>
            <person name="Grigoriev I.V."/>
            <person name="Hibbett D.S."/>
            <person name="Martin F."/>
        </authorList>
    </citation>
    <scope>NUCLEOTIDE SEQUENCE [LARGE SCALE GENOMIC DNA]</scope>
    <source>
        <strain evidence="2">Foug A</strain>
    </source>
</reference>
<organism evidence="1 2">
    <name type="scientific">Scleroderma citrinum Foug A</name>
    <dbReference type="NCBI Taxonomy" id="1036808"/>
    <lineage>
        <taxon>Eukaryota</taxon>
        <taxon>Fungi</taxon>
        <taxon>Dikarya</taxon>
        <taxon>Basidiomycota</taxon>
        <taxon>Agaricomycotina</taxon>
        <taxon>Agaricomycetes</taxon>
        <taxon>Agaricomycetidae</taxon>
        <taxon>Boletales</taxon>
        <taxon>Sclerodermatineae</taxon>
        <taxon>Sclerodermataceae</taxon>
        <taxon>Scleroderma</taxon>
    </lineage>
</organism>
<proteinExistence type="predicted"/>
<dbReference type="EMBL" id="KN822221">
    <property type="protein sequence ID" value="KIM52157.1"/>
    <property type="molecule type" value="Genomic_DNA"/>
</dbReference>
<protein>
    <submittedName>
        <fullName evidence="1">Uncharacterized protein</fullName>
    </submittedName>
</protein>
<dbReference type="InParanoid" id="A0A0C2ZH84"/>
<accession>A0A0C2ZH84</accession>
<dbReference type="HOGENOM" id="CLU_2074515_0_0_1"/>
<dbReference type="AlphaFoldDB" id="A0A0C2ZH84"/>
<keyword evidence="2" id="KW-1185">Reference proteome</keyword>